<keyword evidence="1" id="KW-1133">Transmembrane helix</keyword>
<accession>A0A813KKA9</accession>
<proteinExistence type="predicted"/>
<name>A0A813KKA9_POLGL</name>
<dbReference type="EMBL" id="CAJNNW010001353">
    <property type="protein sequence ID" value="CAE8637596.1"/>
    <property type="molecule type" value="Genomic_DNA"/>
</dbReference>
<comment type="caution">
    <text evidence="3">The sequence shown here is derived from an EMBL/GenBank/DDBJ whole genome shotgun (WGS) entry which is preliminary data.</text>
</comment>
<dbReference type="EMBL" id="CAJNNW010030402">
    <property type="protein sequence ID" value="CAE8703352.1"/>
    <property type="molecule type" value="Genomic_DNA"/>
</dbReference>
<dbReference type="Proteomes" id="UP000626109">
    <property type="component" value="Unassembled WGS sequence"/>
</dbReference>
<evidence type="ECO:0000313" key="4">
    <source>
        <dbReference type="Proteomes" id="UP000626109"/>
    </source>
</evidence>
<sequence>MYQVKVSIYKFQYTMARAPDSLPQVKSAIRRFPVLLASDGTLLFLVSLIQLMFPCKTHSLDASLQLRRACICQSRYFAAMPTASCSLQAVRALSLQFLFKTCSRDVHCVWYHAGCSE</sequence>
<dbReference type="AlphaFoldDB" id="A0A813KKA9"/>
<organism evidence="3 4">
    <name type="scientific">Polarella glacialis</name>
    <name type="common">Dinoflagellate</name>
    <dbReference type="NCBI Taxonomy" id="89957"/>
    <lineage>
        <taxon>Eukaryota</taxon>
        <taxon>Sar</taxon>
        <taxon>Alveolata</taxon>
        <taxon>Dinophyceae</taxon>
        <taxon>Suessiales</taxon>
        <taxon>Suessiaceae</taxon>
        <taxon>Polarella</taxon>
    </lineage>
</organism>
<evidence type="ECO:0000313" key="3">
    <source>
        <dbReference type="EMBL" id="CAE8703352.1"/>
    </source>
</evidence>
<evidence type="ECO:0000256" key="1">
    <source>
        <dbReference type="SAM" id="Phobius"/>
    </source>
</evidence>
<gene>
    <name evidence="2" type="ORF">PGLA2088_LOCUS1707</name>
    <name evidence="3" type="ORF">PGLA2088_LOCUS32796</name>
</gene>
<keyword evidence="1" id="KW-0812">Transmembrane</keyword>
<reference evidence="3" key="1">
    <citation type="submission" date="2021-02" db="EMBL/GenBank/DDBJ databases">
        <authorList>
            <person name="Dougan E. K."/>
            <person name="Rhodes N."/>
            <person name="Thang M."/>
            <person name="Chan C."/>
        </authorList>
    </citation>
    <scope>NUCLEOTIDE SEQUENCE</scope>
</reference>
<evidence type="ECO:0000313" key="2">
    <source>
        <dbReference type="EMBL" id="CAE8637596.1"/>
    </source>
</evidence>
<feature type="transmembrane region" description="Helical" evidence="1">
    <location>
        <begin position="32"/>
        <end position="53"/>
    </location>
</feature>
<protein>
    <submittedName>
        <fullName evidence="3">Uncharacterized protein</fullName>
    </submittedName>
</protein>
<keyword evidence="1" id="KW-0472">Membrane</keyword>